<evidence type="ECO:0000313" key="2">
    <source>
        <dbReference type="EMBL" id="TQL48850.1"/>
    </source>
</evidence>
<dbReference type="InterPro" id="IPR049874">
    <property type="entry name" value="ROK_cs"/>
</dbReference>
<dbReference type="EMBL" id="VFOM01000001">
    <property type="protein sequence ID" value="TQL48850.1"/>
    <property type="molecule type" value="Genomic_DNA"/>
</dbReference>
<organism evidence="2 3">
    <name type="scientific">Homoserinimonas aerilata</name>
    <dbReference type="NCBI Taxonomy" id="1162970"/>
    <lineage>
        <taxon>Bacteria</taxon>
        <taxon>Bacillati</taxon>
        <taxon>Actinomycetota</taxon>
        <taxon>Actinomycetes</taxon>
        <taxon>Micrococcales</taxon>
        <taxon>Microbacteriaceae</taxon>
        <taxon>Homoserinimonas</taxon>
    </lineage>
</organism>
<dbReference type="GO" id="GO:0016301">
    <property type="term" value="F:kinase activity"/>
    <property type="evidence" value="ECO:0007669"/>
    <property type="project" value="UniProtKB-KW"/>
</dbReference>
<gene>
    <name evidence="2" type="ORF">FB562_1956</name>
</gene>
<keyword evidence="2" id="KW-0808">Transferase</keyword>
<dbReference type="Gene3D" id="3.30.420.40">
    <property type="match status" value="2"/>
</dbReference>
<dbReference type="Gene3D" id="1.10.10.10">
    <property type="entry name" value="Winged helix-like DNA-binding domain superfamily/Winged helix DNA-binding domain"/>
    <property type="match status" value="1"/>
</dbReference>
<dbReference type="InterPro" id="IPR036388">
    <property type="entry name" value="WH-like_DNA-bd_sf"/>
</dbReference>
<name>A0A542YL85_9MICO</name>
<sequence>MASRGKAHAPSTAAMELLQTLRDGNPRTRARLAELCGVARSTAGIRIDELIKHGYVEEEVDAIYTGGRPSSRVALRPRSRVVLAADIGASHARLALVDLLGRVLAETSTGVQIDDEPEKTMRWLVDESRSLAASVQIPVADIAAIGIGLAAPIEHSTGRPINPPIMPRWADFDSAAWLHKHYDIPVVVEKDVNMMAVGEHQARPKESGNLLFAKIATGIGVGIISGDRLHRGEQGIAGDIGHVPLRRDVDVPCHCGNRGCLEAVASGPALAAALRELGRDANTTSDVVDLVRSGDIEAIQLVRQAGRDMGEVLATCVSLFNPSLIVVGGTLSRAGDHLLAGVREVVYARSMPLATQRLEIAQSDPSTNSAVLGAAAMAVDRVLAIKR</sequence>
<accession>A0A542YL85</accession>
<keyword evidence="2" id="KW-0418">Kinase</keyword>
<comment type="caution">
    <text evidence="2">The sequence shown here is derived from an EMBL/GenBank/DDBJ whole genome shotgun (WGS) entry which is preliminary data.</text>
</comment>
<dbReference type="OrthoDB" id="3189808at2"/>
<dbReference type="SUPFAM" id="SSF46785">
    <property type="entry name" value="Winged helix' DNA-binding domain"/>
    <property type="match status" value="1"/>
</dbReference>
<dbReference type="PANTHER" id="PTHR18964:SF173">
    <property type="entry name" value="GLUCOKINASE"/>
    <property type="match status" value="1"/>
</dbReference>
<dbReference type="Proteomes" id="UP000317998">
    <property type="component" value="Unassembled WGS sequence"/>
</dbReference>
<dbReference type="AlphaFoldDB" id="A0A542YL85"/>
<dbReference type="PANTHER" id="PTHR18964">
    <property type="entry name" value="ROK (REPRESSOR, ORF, KINASE) FAMILY"/>
    <property type="match status" value="1"/>
</dbReference>
<proteinExistence type="inferred from homology"/>
<dbReference type="InterPro" id="IPR043129">
    <property type="entry name" value="ATPase_NBD"/>
</dbReference>
<keyword evidence="3" id="KW-1185">Reference proteome</keyword>
<evidence type="ECO:0000256" key="1">
    <source>
        <dbReference type="ARBA" id="ARBA00006479"/>
    </source>
</evidence>
<comment type="similarity">
    <text evidence="1">Belongs to the ROK (NagC/XylR) family.</text>
</comment>
<dbReference type="SUPFAM" id="SSF53067">
    <property type="entry name" value="Actin-like ATPase domain"/>
    <property type="match status" value="1"/>
</dbReference>
<dbReference type="Pfam" id="PF00480">
    <property type="entry name" value="ROK"/>
    <property type="match status" value="1"/>
</dbReference>
<dbReference type="InterPro" id="IPR036390">
    <property type="entry name" value="WH_DNA-bd_sf"/>
</dbReference>
<protein>
    <submittedName>
        <fullName evidence="2">Putative NBD/HSP70 family sugar kinase</fullName>
    </submittedName>
</protein>
<evidence type="ECO:0000313" key="3">
    <source>
        <dbReference type="Proteomes" id="UP000317998"/>
    </source>
</evidence>
<dbReference type="InterPro" id="IPR000600">
    <property type="entry name" value="ROK"/>
</dbReference>
<dbReference type="PROSITE" id="PS01125">
    <property type="entry name" value="ROK"/>
    <property type="match status" value="1"/>
</dbReference>
<reference evidence="2 3" key="1">
    <citation type="submission" date="2019-06" db="EMBL/GenBank/DDBJ databases">
        <title>Sequencing the genomes of 1000 actinobacteria strains.</title>
        <authorList>
            <person name="Klenk H.-P."/>
        </authorList>
    </citation>
    <scope>NUCLEOTIDE SEQUENCE [LARGE SCALE GENOMIC DNA]</scope>
    <source>
        <strain evidence="2 3">DSM 26477</strain>
    </source>
</reference>